<dbReference type="InterPro" id="IPR015421">
    <property type="entry name" value="PyrdxlP-dep_Trfase_major"/>
</dbReference>
<name>A0A229W0B8_9BIFI</name>
<dbReference type="AlphaFoldDB" id="A0A229W0B8"/>
<dbReference type="Pfam" id="PF00155">
    <property type="entry name" value="Aminotran_1_2"/>
    <property type="match status" value="1"/>
</dbReference>
<dbReference type="InterPro" id="IPR001387">
    <property type="entry name" value="Cro/C1-type_HTH"/>
</dbReference>
<evidence type="ECO:0000256" key="5">
    <source>
        <dbReference type="ARBA" id="ARBA00022898"/>
    </source>
</evidence>
<comment type="similarity">
    <text evidence="2">Belongs to the class-I pyridoxal-phosphate-dependent aminotransferase family.</text>
</comment>
<feature type="domain" description="HTH cro/C1-type" evidence="8">
    <location>
        <begin position="37"/>
        <end position="69"/>
    </location>
</feature>
<dbReference type="Gene3D" id="3.40.640.10">
    <property type="entry name" value="Type I PLP-dependent aspartate aminotransferase-like (Major domain)"/>
    <property type="match status" value="1"/>
</dbReference>
<evidence type="ECO:0000256" key="2">
    <source>
        <dbReference type="ARBA" id="ARBA00007441"/>
    </source>
</evidence>
<dbReference type="OrthoDB" id="9763453at2"/>
<comment type="cofactor">
    <cofactor evidence="1">
        <name>pyridoxal 5'-phosphate</name>
        <dbReference type="ChEBI" id="CHEBI:597326"/>
    </cofactor>
</comment>
<keyword evidence="10" id="KW-1185">Reference proteome</keyword>
<dbReference type="RefSeq" id="WP_093959504.1">
    <property type="nucleotide sequence ID" value="NZ_NEWD01000004.1"/>
</dbReference>
<feature type="compositionally biased region" description="Polar residues" evidence="7">
    <location>
        <begin position="82"/>
        <end position="95"/>
    </location>
</feature>
<dbReference type="GO" id="GO:0003677">
    <property type="term" value="F:DNA binding"/>
    <property type="evidence" value="ECO:0007669"/>
    <property type="project" value="InterPro"/>
</dbReference>
<evidence type="ECO:0000256" key="6">
    <source>
        <dbReference type="ARBA" id="ARBA00026106"/>
    </source>
</evidence>
<evidence type="ECO:0000313" key="9">
    <source>
        <dbReference type="EMBL" id="OXN01295.1"/>
    </source>
</evidence>
<keyword evidence="5" id="KW-0663">Pyridoxal phosphate</keyword>
<dbReference type="SUPFAM" id="SSF47413">
    <property type="entry name" value="lambda repressor-like DNA-binding domains"/>
    <property type="match status" value="1"/>
</dbReference>
<proteinExistence type="inferred from homology"/>
<feature type="region of interest" description="Disordered" evidence="7">
    <location>
        <begin position="71"/>
        <end position="120"/>
    </location>
</feature>
<reference evidence="9 10" key="1">
    <citation type="submission" date="2017-05" db="EMBL/GenBank/DDBJ databases">
        <title>Bifidobacterium vansinderenii sp. nov.</title>
        <authorList>
            <person name="Lugli G.A."/>
            <person name="Duranti S."/>
            <person name="Mangifesta M."/>
        </authorList>
    </citation>
    <scope>NUCLEOTIDE SEQUENCE [LARGE SCALE GENOMIC DNA]</scope>
    <source>
        <strain evidence="9 10">Tam10B</strain>
    </source>
</reference>
<keyword evidence="3 9" id="KW-0032">Aminotransferase</keyword>
<comment type="caution">
    <text evidence="9">The sequence shown here is derived from an EMBL/GenBank/DDBJ whole genome shotgun (WGS) entry which is preliminary data.</text>
</comment>
<keyword evidence="4 9" id="KW-0808">Transferase</keyword>
<evidence type="ECO:0000259" key="8">
    <source>
        <dbReference type="PROSITE" id="PS50943"/>
    </source>
</evidence>
<dbReference type="Proteomes" id="UP000215433">
    <property type="component" value="Unassembled WGS sequence"/>
</dbReference>
<dbReference type="GO" id="GO:0030170">
    <property type="term" value="F:pyridoxal phosphate binding"/>
    <property type="evidence" value="ECO:0007669"/>
    <property type="project" value="InterPro"/>
</dbReference>
<gene>
    <name evidence="9" type="ORF">Tam10B_0296</name>
</gene>
<dbReference type="InterPro" id="IPR004839">
    <property type="entry name" value="Aminotransferase_I/II_large"/>
</dbReference>
<sequence length="531" mass="58996">MSRETFAKRLNSAMSLRHMKQIDVVRAAQKQGLKLGKSHISQYVSGKTVPRVDTLRFLAATLNVNDQWLHGDDVPMERTDSSDVTGQAAQSSVSDEPTVASAASSAPTQTLPTLHTTPSTTIPEGRPMRRFTKSTKLDNVLYDVRGPVVDEAARMEATGTHVLKLNIGNPAPFGFRTPDEVIYDMAHQLPDCEGYSASKGLFSARKAIMQYSQLKNLPNVSIDDIYTGNGVSELINLSMSALLDNGDEVLIPSPDYPLWTACVNLAGGTAVHYLCDEQSEWYPDIDDMRSKITDKTKAIVVINPNNPTGALYPKEVLQQIVDLAREHQLMIFSDEIYDRLVMDGLQHTSIASLAPDLFCVTFSGLSKSHMIAGYRVGWMVLSGNKNVAKDYIEGINMLTNMRICSNVPAQSIVQTALGGHQSVNDYIVPGGRIYEQREYIYNALNSIPGVTAVKPKAAFYIFPKLDVKKFNISDDEQFALDLLHDERILITRGGGFNWHEPDHFRIVYLPRIEVLKDATAKLTDFLSYYRQ</sequence>
<evidence type="ECO:0000313" key="10">
    <source>
        <dbReference type="Proteomes" id="UP000215433"/>
    </source>
</evidence>
<dbReference type="SUPFAM" id="SSF53383">
    <property type="entry name" value="PLP-dependent transferases"/>
    <property type="match status" value="1"/>
</dbReference>
<protein>
    <recommendedName>
        <fullName evidence="6">alanine transaminase</fullName>
        <ecNumber evidence="6">2.6.1.2</ecNumber>
    </recommendedName>
</protein>
<dbReference type="InterPro" id="IPR015422">
    <property type="entry name" value="PyrdxlP-dep_Trfase_small"/>
</dbReference>
<dbReference type="EMBL" id="NEWD01000004">
    <property type="protein sequence ID" value="OXN01295.1"/>
    <property type="molecule type" value="Genomic_DNA"/>
</dbReference>
<dbReference type="CDD" id="cd00609">
    <property type="entry name" value="AAT_like"/>
    <property type="match status" value="1"/>
</dbReference>
<dbReference type="PANTHER" id="PTHR43488:SF2">
    <property type="entry name" value="GLUTAMATE-PYRUVATE AMINOTRANSFERASE ALAA"/>
    <property type="match status" value="1"/>
</dbReference>
<dbReference type="PANTHER" id="PTHR43488">
    <property type="entry name" value="GLUTAMATE-PYRUVATE AMINOTRANSFERASE ALAA"/>
    <property type="match status" value="1"/>
</dbReference>
<dbReference type="PROSITE" id="PS50943">
    <property type="entry name" value="HTH_CROC1"/>
    <property type="match status" value="1"/>
</dbReference>
<feature type="compositionally biased region" description="Low complexity" evidence="7">
    <location>
        <begin position="100"/>
        <end position="120"/>
    </location>
</feature>
<dbReference type="Gene3D" id="1.10.260.40">
    <property type="entry name" value="lambda repressor-like DNA-binding domains"/>
    <property type="match status" value="1"/>
</dbReference>
<dbReference type="InterPro" id="IPR051926">
    <property type="entry name" value="Ala_Aminotransferase"/>
</dbReference>
<feature type="compositionally biased region" description="Basic and acidic residues" evidence="7">
    <location>
        <begin position="71"/>
        <end position="81"/>
    </location>
</feature>
<evidence type="ECO:0000256" key="4">
    <source>
        <dbReference type="ARBA" id="ARBA00022679"/>
    </source>
</evidence>
<evidence type="ECO:0000256" key="1">
    <source>
        <dbReference type="ARBA" id="ARBA00001933"/>
    </source>
</evidence>
<dbReference type="CDD" id="cd00093">
    <property type="entry name" value="HTH_XRE"/>
    <property type="match status" value="1"/>
</dbReference>
<dbReference type="EC" id="2.6.1.2" evidence="6"/>
<organism evidence="9 10">
    <name type="scientific">Bifidobacterium vansinderenii</name>
    <dbReference type="NCBI Taxonomy" id="1984871"/>
    <lineage>
        <taxon>Bacteria</taxon>
        <taxon>Bacillati</taxon>
        <taxon>Actinomycetota</taxon>
        <taxon>Actinomycetes</taxon>
        <taxon>Bifidobacteriales</taxon>
        <taxon>Bifidobacteriaceae</taxon>
        <taxon>Bifidobacterium</taxon>
    </lineage>
</organism>
<dbReference type="Gene3D" id="3.90.1150.10">
    <property type="entry name" value="Aspartate Aminotransferase, domain 1"/>
    <property type="match status" value="1"/>
</dbReference>
<dbReference type="GO" id="GO:0004021">
    <property type="term" value="F:L-alanine:2-oxoglutarate aminotransferase activity"/>
    <property type="evidence" value="ECO:0007669"/>
    <property type="project" value="UniProtKB-EC"/>
</dbReference>
<evidence type="ECO:0000256" key="3">
    <source>
        <dbReference type="ARBA" id="ARBA00022576"/>
    </source>
</evidence>
<dbReference type="InterPro" id="IPR010982">
    <property type="entry name" value="Lambda_DNA-bd_dom_sf"/>
</dbReference>
<accession>A0A229W0B8</accession>
<dbReference type="InterPro" id="IPR015424">
    <property type="entry name" value="PyrdxlP-dep_Trfase"/>
</dbReference>
<evidence type="ECO:0000256" key="7">
    <source>
        <dbReference type="SAM" id="MobiDB-lite"/>
    </source>
</evidence>